<protein>
    <recommendedName>
        <fullName evidence="4">3D domain-containing protein</fullName>
    </recommendedName>
</protein>
<accession>A0A1F4VMK6</accession>
<feature type="region of interest" description="Disordered" evidence="1">
    <location>
        <begin position="31"/>
        <end position="92"/>
    </location>
</feature>
<gene>
    <name evidence="2" type="ORF">A2976_04145</name>
</gene>
<sequence length="237" mass="26866">MKFIKAKKSRKLLILTLISVVGLGSSVLLNNYTPNKSSTEVESMPLPLTEKTEDVSLNTPPPPVTNESEKKEALPTTPKPSAKPTQEPTTKSGDYTNVYITYYGWYDNSPSGKNIAYPHKKYSASIHDKAGGTGSYKDPITFATDRDLYKPGTIIYVPYIKKYIIMEDMCEGCIENWQDEKRKHIDIWIESKDSFEDELYQCQRKYTRSSIEVELNPPSDREVNKTPLFNTSTGKCL</sequence>
<feature type="compositionally biased region" description="Polar residues" evidence="1">
    <location>
        <begin position="31"/>
        <end position="41"/>
    </location>
</feature>
<organism evidence="2 3">
    <name type="scientific">candidate division WWE3 bacterium RIFCSPLOWO2_01_FULL_41_9</name>
    <dbReference type="NCBI Taxonomy" id="1802626"/>
    <lineage>
        <taxon>Bacteria</taxon>
        <taxon>Katanobacteria</taxon>
    </lineage>
</organism>
<evidence type="ECO:0008006" key="4">
    <source>
        <dbReference type="Google" id="ProtNLM"/>
    </source>
</evidence>
<feature type="compositionally biased region" description="Polar residues" evidence="1">
    <location>
        <begin position="83"/>
        <end position="92"/>
    </location>
</feature>
<dbReference type="AlphaFoldDB" id="A0A1F4VMK6"/>
<evidence type="ECO:0000313" key="2">
    <source>
        <dbReference type="EMBL" id="OGC58260.1"/>
    </source>
</evidence>
<name>A0A1F4VMK6_UNCKA</name>
<comment type="caution">
    <text evidence="2">The sequence shown here is derived from an EMBL/GenBank/DDBJ whole genome shotgun (WGS) entry which is preliminary data.</text>
</comment>
<dbReference type="EMBL" id="MEVJ01000003">
    <property type="protein sequence ID" value="OGC58260.1"/>
    <property type="molecule type" value="Genomic_DNA"/>
</dbReference>
<dbReference type="Proteomes" id="UP000178346">
    <property type="component" value="Unassembled WGS sequence"/>
</dbReference>
<evidence type="ECO:0000256" key="1">
    <source>
        <dbReference type="SAM" id="MobiDB-lite"/>
    </source>
</evidence>
<reference evidence="2 3" key="1">
    <citation type="journal article" date="2016" name="Nat. Commun.">
        <title>Thousands of microbial genomes shed light on interconnected biogeochemical processes in an aquifer system.</title>
        <authorList>
            <person name="Anantharaman K."/>
            <person name="Brown C.T."/>
            <person name="Hug L.A."/>
            <person name="Sharon I."/>
            <person name="Castelle C.J."/>
            <person name="Probst A.J."/>
            <person name="Thomas B.C."/>
            <person name="Singh A."/>
            <person name="Wilkins M.J."/>
            <person name="Karaoz U."/>
            <person name="Brodie E.L."/>
            <person name="Williams K.H."/>
            <person name="Hubbard S.S."/>
            <person name="Banfield J.F."/>
        </authorList>
    </citation>
    <scope>NUCLEOTIDE SEQUENCE [LARGE SCALE GENOMIC DNA]</scope>
</reference>
<proteinExistence type="predicted"/>
<evidence type="ECO:0000313" key="3">
    <source>
        <dbReference type="Proteomes" id="UP000178346"/>
    </source>
</evidence>